<protein>
    <recommendedName>
        <fullName evidence="9">Alanine--tRNA ligase</fullName>
        <ecNumber evidence="9">6.1.1.7</ecNumber>
    </recommendedName>
    <alternativeName>
        <fullName evidence="9">Alanyl-tRNA synthetase</fullName>
        <shortName evidence="9">AlaRS</shortName>
    </alternativeName>
</protein>
<comment type="caution">
    <text evidence="11">The sequence shown here is derived from an EMBL/GenBank/DDBJ whole genome shotgun (WGS) entry which is preliminary data.</text>
</comment>
<dbReference type="SUPFAM" id="SSF101353">
    <property type="entry name" value="Putative anticodon-binding domain of alanyl-tRNA synthetase (AlaRS)"/>
    <property type="match status" value="1"/>
</dbReference>
<dbReference type="InterPro" id="IPR018165">
    <property type="entry name" value="Ala-tRNA-synth_IIc_core"/>
</dbReference>
<dbReference type="EMBL" id="MHKQ01000005">
    <property type="protein sequence ID" value="OGY94711.1"/>
    <property type="molecule type" value="Genomic_DNA"/>
</dbReference>
<dbReference type="HAMAP" id="MF_00036_B">
    <property type="entry name" value="Ala_tRNA_synth_B"/>
    <property type="match status" value="1"/>
</dbReference>
<keyword evidence="9" id="KW-0479">Metal-binding</keyword>
<dbReference type="PRINTS" id="PR00980">
    <property type="entry name" value="TRNASYNTHALA"/>
</dbReference>
<evidence type="ECO:0000256" key="2">
    <source>
        <dbReference type="ARBA" id="ARBA00022555"/>
    </source>
</evidence>
<evidence type="ECO:0000256" key="1">
    <source>
        <dbReference type="ARBA" id="ARBA00008226"/>
    </source>
</evidence>
<dbReference type="InterPro" id="IPR045864">
    <property type="entry name" value="aa-tRNA-synth_II/BPL/LPL"/>
</dbReference>
<evidence type="ECO:0000256" key="5">
    <source>
        <dbReference type="ARBA" id="ARBA00022840"/>
    </source>
</evidence>
<dbReference type="GO" id="GO:0002161">
    <property type="term" value="F:aminoacyl-tRNA deacylase activity"/>
    <property type="evidence" value="ECO:0007669"/>
    <property type="project" value="TreeGrafter"/>
</dbReference>
<dbReference type="Proteomes" id="UP000177626">
    <property type="component" value="Unassembled WGS sequence"/>
</dbReference>
<dbReference type="GO" id="GO:0004813">
    <property type="term" value="F:alanine-tRNA ligase activity"/>
    <property type="evidence" value="ECO:0007669"/>
    <property type="project" value="UniProtKB-UniRule"/>
</dbReference>
<dbReference type="SUPFAM" id="SSF55186">
    <property type="entry name" value="ThrRS/AlaRS common domain"/>
    <property type="match status" value="1"/>
</dbReference>
<dbReference type="GO" id="GO:0005524">
    <property type="term" value="F:ATP binding"/>
    <property type="evidence" value="ECO:0007669"/>
    <property type="project" value="UniProtKB-UniRule"/>
</dbReference>
<comment type="domain">
    <text evidence="9">Consists of three domains; the N-terminal catalytic domain, the editing domain and the C-terminal C-Ala domain. The editing domain removes incorrectly charged amino acids, while the C-Ala domain, along with tRNA(Ala), serves as a bridge to cooperatively bring together the editing and aminoacylation centers thus stimulating deacylation of misacylated tRNAs.</text>
</comment>
<dbReference type="Gene3D" id="3.30.930.10">
    <property type="entry name" value="Bira Bifunctional Protein, Domain 2"/>
    <property type="match status" value="1"/>
</dbReference>
<dbReference type="PROSITE" id="PS50860">
    <property type="entry name" value="AA_TRNA_LIGASE_II_ALA"/>
    <property type="match status" value="1"/>
</dbReference>
<dbReference type="Pfam" id="PF01411">
    <property type="entry name" value="tRNA-synt_2c"/>
    <property type="match status" value="1"/>
</dbReference>
<dbReference type="SMART" id="SM00863">
    <property type="entry name" value="tRNA_SAD"/>
    <property type="match status" value="1"/>
</dbReference>
<evidence type="ECO:0000259" key="10">
    <source>
        <dbReference type="PROSITE" id="PS50860"/>
    </source>
</evidence>
<feature type="binding site" evidence="9">
    <location>
        <position position="553"/>
    </location>
    <ligand>
        <name>Zn(2+)</name>
        <dbReference type="ChEBI" id="CHEBI:29105"/>
    </ligand>
</feature>
<organism evidence="11 12">
    <name type="scientific">Candidatus Komeilibacteria bacterium RIFOXYC1_FULL_37_11</name>
    <dbReference type="NCBI Taxonomy" id="1798555"/>
    <lineage>
        <taxon>Bacteria</taxon>
        <taxon>Candidatus Komeiliibacteriota</taxon>
    </lineage>
</organism>
<dbReference type="AlphaFoldDB" id="A0A1G2C0Q9"/>
<dbReference type="NCBIfam" id="NF002436">
    <property type="entry name" value="PRK01584.1"/>
    <property type="match status" value="1"/>
</dbReference>
<reference evidence="11 12" key="1">
    <citation type="journal article" date="2016" name="Nat. Commun.">
        <title>Thousands of microbial genomes shed light on interconnected biogeochemical processes in an aquifer system.</title>
        <authorList>
            <person name="Anantharaman K."/>
            <person name="Brown C.T."/>
            <person name="Hug L.A."/>
            <person name="Sharon I."/>
            <person name="Castelle C.J."/>
            <person name="Probst A.J."/>
            <person name="Thomas B.C."/>
            <person name="Singh A."/>
            <person name="Wilkins M.J."/>
            <person name="Karaoz U."/>
            <person name="Brodie E.L."/>
            <person name="Williams K.H."/>
            <person name="Hubbard S.S."/>
            <person name="Banfield J.F."/>
        </authorList>
    </citation>
    <scope>NUCLEOTIDE SEQUENCE [LARGE SCALE GENOMIC DNA]</scope>
</reference>
<comment type="subcellular location">
    <subcellularLocation>
        <location evidence="9">Cytoplasm</location>
    </subcellularLocation>
</comment>
<dbReference type="PANTHER" id="PTHR11777:SF9">
    <property type="entry name" value="ALANINE--TRNA LIGASE, CYTOPLASMIC"/>
    <property type="match status" value="1"/>
</dbReference>
<feature type="domain" description="Alanyl-transfer RNA synthetases family profile" evidence="10">
    <location>
        <begin position="7"/>
        <end position="587"/>
    </location>
</feature>
<gene>
    <name evidence="9" type="primary">alaS</name>
    <name evidence="11" type="ORF">A2406_02245</name>
</gene>
<feature type="binding site" evidence="9">
    <location>
        <position position="557"/>
    </location>
    <ligand>
        <name>Zn(2+)</name>
        <dbReference type="ChEBI" id="CHEBI:29105"/>
    </ligand>
</feature>
<dbReference type="InterPro" id="IPR018163">
    <property type="entry name" value="Thr/Ala-tRNA-synth_IIc_edit"/>
</dbReference>
<dbReference type="InterPro" id="IPR002318">
    <property type="entry name" value="Ala-tRNA-lgiase_IIc"/>
</dbReference>
<dbReference type="Gene3D" id="3.30.54.20">
    <property type="match status" value="1"/>
</dbReference>
<evidence type="ECO:0000256" key="6">
    <source>
        <dbReference type="ARBA" id="ARBA00022884"/>
    </source>
</evidence>
<dbReference type="Gene3D" id="3.30.980.10">
    <property type="entry name" value="Threonyl-trna Synthetase, Chain A, domain 2"/>
    <property type="match status" value="1"/>
</dbReference>
<name>A0A1G2C0Q9_9BACT</name>
<dbReference type="CDD" id="cd00673">
    <property type="entry name" value="AlaRS_core"/>
    <property type="match status" value="1"/>
</dbReference>
<keyword evidence="9" id="KW-0963">Cytoplasm</keyword>
<dbReference type="InterPro" id="IPR050058">
    <property type="entry name" value="Ala-tRNA_ligase"/>
</dbReference>
<dbReference type="FunFam" id="3.30.980.10:FF:000004">
    <property type="entry name" value="Alanine--tRNA ligase, cytoplasmic"/>
    <property type="match status" value="1"/>
</dbReference>
<dbReference type="SUPFAM" id="SSF55681">
    <property type="entry name" value="Class II aaRS and biotin synthetases"/>
    <property type="match status" value="1"/>
</dbReference>
<dbReference type="PANTHER" id="PTHR11777">
    <property type="entry name" value="ALANYL-TRNA SYNTHETASE"/>
    <property type="match status" value="1"/>
</dbReference>
<feature type="binding site" evidence="9">
    <location>
        <position position="455"/>
    </location>
    <ligand>
        <name>Zn(2+)</name>
        <dbReference type="ChEBI" id="CHEBI:29105"/>
    </ligand>
</feature>
<comment type="similarity">
    <text evidence="1 9">Belongs to the class-II aminoacyl-tRNA synthetase family.</text>
</comment>
<comment type="cofactor">
    <cofactor evidence="9">
        <name>Zn(2+)</name>
        <dbReference type="ChEBI" id="CHEBI:29105"/>
    </cofactor>
    <text evidence="9">Binds 1 zinc ion per subunit.</text>
</comment>
<dbReference type="InterPro" id="IPR023033">
    <property type="entry name" value="Ala_tRNA_ligase_euk/bac"/>
</dbReference>
<evidence type="ECO:0000256" key="9">
    <source>
        <dbReference type="HAMAP-Rule" id="MF_00036"/>
    </source>
</evidence>
<dbReference type="GO" id="GO:0008270">
    <property type="term" value="F:zinc ion binding"/>
    <property type="evidence" value="ECO:0007669"/>
    <property type="project" value="UniProtKB-UniRule"/>
</dbReference>
<feature type="binding site" evidence="9">
    <location>
        <position position="451"/>
    </location>
    <ligand>
        <name>Zn(2+)</name>
        <dbReference type="ChEBI" id="CHEBI:29105"/>
    </ligand>
</feature>
<keyword evidence="4 9" id="KW-0547">Nucleotide-binding</keyword>
<keyword evidence="8 9" id="KW-0030">Aminoacyl-tRNA synthetase</keyword>
<dbReference type="EC" id="6.1.1.7" evidence="9"/>
<keyword evidence="5 9" id="KW-0067">ATP-binding</keyword>
<keyword evidence="6 9" id="KW-0694">RNA-binding</keyword>
<dbReference type="InterPro" id="IPR018164">
    <property type="entry name" value="Ala-tRNA-synth_IIc_N"/>
</dbReference>
<dbReference type="InterPro" id="IPR018162">
    <property type="entry name" value="Ala-tRNA-ligase_IIc_anticod-bd"/>
</dbReference>
<comment type="catalytic activity">
    <reaction evidence="9">
        <text>tRNA(Ala) + L-alanine + ATP = L-alanyl-tRNA(Ala) + AMP + diphosphate</text>
        <dbReference type="Rhea" id="RHEA:12540"/>
        <dbReference type="Rhea" id="RHEA-COMP:9657"/>
        <dbReference type="Rhea" id="RHEA-COMP:9923"/>
        <dbReference type="ChEBI" id="CHEBI:30616"/>
        <dbReference type="ChEBI" id="CHEBI:33019"/>
        <dbReference type="ChEBI" id="CHEBI:57972"/>
        <dbReference type="ChEBI" id="CHEBI:78442"/>
        <dbReference type="ChEBI" id="CHEBI:78497"/>
        <dbReference type="ChEBI" id="CHEBI:456215"/>
        <dbReference type="EC" id="6.1.1.7"/>
    </reaction>
</comment>
<evidence type="ECO:0000256" key="3">
    <source>
        <dbReference type="ARBA" id="ARBA00022598"/>
    </source>
</evidence>
<proteinExistence type="inferred from homology"/>
<dbReference type="GO" id="GO:0000049">
    <property type="term" value="F:tRNA binding"/>
    <property type="evidence" value="ECO:0007669"/>
    <property type="project" value="UniProtKB-KW"/>
</dbReference>
<dbReference type="Pfam" id="PF07973">
    <property type="entry name" value="tRNA_SAD"/>
    <property type="match status" value="1"/>
</dbReference>
<evidence type="ECO:0000256" key="8">
    <source>
        <dbReference type="ARBA" id="ARBA00023146"/>
    </source>
</evidence>
<evidence type="ECO:0000256" key="7">
    <source>
        <dbReference type="ARBA" id="ARBA00022917"/>
    </source>
</evidence>
<dbReference type="InterPro" id="IPR012947">
    <property type="entry name" value="tRNA_SAD"/>
</dbReference>
<keyword evidence="2 9" id="KW-0820">tRNA-binding</keyword>
<dbReference type="GO" id="GO:0005737">
    <property type="term" value="C:cytoplasm"/>
    <property type="evidence" value="ECO:0007669"/>
    <property type="project" value="UniProtKB-SubCell"/>
</dbReference>
<evidence type="ECO:0000313" key="11">
    <source>
        <dbReference type="EMBL" id="OGY94711.1"/>
    </source>
</evidence>
<evidence type="ECO:0000313" key="12">
    <source>
        <dbReference type="Proteomes" id="UP000177626"/>
    </source>
</evidence>
<sequence>MIFSNKWTAKKLKNKFFQYFQGKEHHLISSASLIPENDPTVLFTTAGMHPLVPYLIGEKHPEGQCLISVQKCLRTGDIDEVGDATHHTFFEMLGNWSLGDYFKKEAIEYSWDFLTKILKLEKDKLAVSIFAGNKDVPAYDEESEKIWLSLGVSKERIEKIKDNWWGPAGQSGPCGPDTEIFYWTGPGKAPKKFEETDKHWVEIWNNVIMEFDKTADGKYQPLKQKNIDTGMGLERTLAVLNGYDDNYKTELFQPIIKQLENISGKKYEEDKKSFRIIADHIRSAVFILGDSHGIAPSNKDQGYVLRRLIRRAIRFARLLGIKEYFMASLGNLIASWYALAYPELERNEKFIFSELAKEEEKFSKTLDKGLKVFDKNPPKSGKDAFMLYSTYGFPIEMIEEEVKSRNLNFGNKEKQEFLEYTVQHANLSTTASAGMFKGGLADDGVMATKYHTATHLLHQALRDVLGQHVEQRGSNINEERLRFDFVHPDPMTNEQIKKVEDIVNQQIVAQLPVSYQEMSVEEAKKQGAIGLFEQKYGEKVKVYKMGNYSQEICGGPHVKNTSELGHFSIKKEQSSSAGIRRIKAVLE</sequence>
<accession>A0A1G2C0Q9</accession>
<keyword evidence="9" id="KW-0862">Zinc</keyword>
<comment type="function">
    <text evidence="9">Catalyzes the attachment of alanine to tRNA(Ala) in a two-step reaction: alanine is first activated by ATP to form Ala-AMP and then transferred to the acceptor end of tRNA(Ala). Also edits incorrectly charged Ser-tRNA(Ala) and Gly-tRNA(Ala) via its editing domain.</text>
</comment>
<dbReference type="GO" id="GO:0006419">
    <property type="term" value="P:alanyl-tRNA aminoacylation"/>
    <property type="evidence" value="ECO:0007669"/>
    <property type="project" value="UniProtKB-UniRule"/>
</dbReference>
<evidence type="ECO:0000256" key="4">
    <source>
        <dbReference type="ARBA" id="ARBA00022741"/>
    </source>
</evidence>
<keyword evidence="7 9" id="KW-0648">Protein biosynthesis</keyword>
<keyword evidence="3 9" id="KW-0436">Ligase</keyword>